<proteinExistence type="inferred from homology"/>
<dbReference type="PANTHER" id="PTHR15938">
    <property type="entry name" value="TBP-1 INTERACTING PROTEIN"/>
    <property type="match status" value="1"/>
</dbReference>
<keyword evidence="6" id="KW-0175">Coiled coil</keyword>
<evidence type="ECO:0000256" key="3">
    <source>
        <dbReference type="ARBA" id="ARBA00023172"/>
    </source>
</evidence>
<dbReference type="GO" id="GO:0010774">
    <property type="term" value="P:meiotic strand invasion involved in reciprocal meiotic recombination"/>
    <property type="evidence" value="ECO:0007669"/>
    <property type="project" value="TreeGrafter"/>
</dbReference>
<evidence type="ECO:0000256" key="2">
    <source>
        <dbReference type="ARBA" id="ARBA00007922"/>
    </source>
</evidence>
<evidence type="ECO:0000313" key="8">
    <source>
        <dbReference type="EMBL" id="KAA1083516.1"/>
    </source>
</evidence>
<organism evidence="9 10">
    <name type="scientific">Puccinia graminis f. sp. tritici</name>
    <dbReference type="NCBI Taxonomy" id="56615"/>
    <lineage>
        <taxon>Eukaryota</taxon>
        <taxon>Fungi</taxon>
        <taxon>Dikarya</taxon>
        <taxon>Basidiomycota</taxon>
        <taxon>Pucciniomycotina</taxon>
        <taxon>Pucciniomycetes</taxon>
        <taxon>Pucciniales</taxon>
        <taxon>Pucciniaceae</taxon>
        <taxon>Puccinia</taxon>
    </lineage>
</organism>
<comment type="similarity">
    <text evidence="2">Belongs to the HOP2 family.</text>
</comment>
<dbReference type="GO" id="GO:0003690">
    <property type="term" value="F:double-stranded DNA binding"/>
    <property type="evidence" value="ECO:0007669"/>
    <property type="project" value="TreeGrafter"/>
</dbReference>
<evidence type="ECO:0000256" key="6">
    <source>
        <dbReference type="SAM" id="Coils"/>
    </source>
</evidence>
<dbReference type="InterPro" id="IPR010776">
    <property type="entry name" value="Hop2_WH_dom"/>
</dbReference>
<dbReference type="OrthoDB" id="272266at2759"/>
<accession>A0A5B0NZS8</accession>
<dbReference type="GO" id="GO:0120230">
    <property type="term" value="F:recombinase activator activity"/>
    <property type="evidence" value="ECO:0007669"/>
    <property type="project" value="TreeGrafter"/>
</dbReference>
<dbReference type="GO" id="GO:0000709">
    <property type="term" value="P:meiotic joint molecule formation"/>
    <property type="evidence" value="ECO:0007669"/>
    <property type="project" value="TreeGrafter"/>
</dbReference>
<evidence type="ECO:0000259" key="7">
    <source>
        <dbReference type="Pfam" id="PF07106"/>
    </source>
</evidence>
<dbReference type="EMBL" id="VSWC01000079">
    <property type="protein sequence ID" value="KAA1094004.1"/>
    <property type="molecule type" value="Genomic_DNA"/>
</dbReference>
<reference evidence="10 11" key="1">
    <citation type="submission" date="2019-05" db="EMBL/GenBank/DDBJ databases">
        <title>Emergence of the Ug99 lineage of the wheat stem rust pathogen through somatic hybridization.</title>
        <authorList>
            <person name="Li F."/>
            <person name="Upadhyaya N.M."/>
            <person name="Sperschneider J."/>
            <person name="Matny O."/>
            <person name="Nguyen-Phuc H."/>
            <person name="Mago R."/>
            <person name="Raley C."/>
            <person name="Miller M.E."/>
            <person name="Silverstein K.A.T."/>
            <person name="Henningsen E."/>
            <person name="Hirsch C.D."/>
            <person name="Visser B."/>
            <person name="Pretorius Z.A."/>
            <person name="Steffenson B.J."/>
            <person name="Schwessinger B."/>
            <person name="Dodds P.N."/>
            <person name="Figueroa M."/>
        </authorList>
    </citation>
    <scope>NUCLEOTIDE SEQUENCE [LARGE SCALE GENOMIC DNA]</scope>
    <source>
        <strain evidence="9">21-0</strain>
        <strain evidence="8 11">Ug99</strain>
    </source>
</reference>
<evidence type="ECO:0000256" key="5">
    <source>
        <dbReference type="ARBA" id="ARBA00023254"/>
    </source>
</evidence>
<dbReference type="AlphaFoldDB" id="A0A5B0NZS8"/>
<keyword evidence="10" id="KW-1185">Reference proteome</keyword>
<evidence type="ECO:0000313" key="10">
    <source>
        <dbReference type="Proteomes" id="UP000324748"/>
    </source>
</evidence>
<evidence type="ECO:0000313" key="9">
    <source>
        <dbReference type="EMBL" id="KAA1094004.1"/>
    </source>
</evidence>
<keyword evidence="4" id="KW-0539">Nucleus</keyword>
<feature type="coiled-coil region" evidence="6">
    <location>
        <begin position="89"/>
        <end position="123"/>
    </location>
</feature>
<evidence type="ECO:0000256" key="1">
    <source>
        <dbReference type="ARBA" id="ARBA00004123"/>
    </source>
</evidence>
<comment type="caution">
    <text evidence="9">The sequence shown here is derived from an EMBL/GenBank/DDBJ whole genome shotgun (WGS) entry which is preliminary data.</text>
</comment>
<dbReference type="Pfam" id="PF07106">
    <property type="entry name" value="WHD_TBPIP"/>
    <property type="match status" value="1"/>
</dbReference>
<evidence type="ECO:0000313" key="11">
    <source>
        <dbReference type="Proteomes" id="UP000325313"/>
    </source>
</evidence>
<dbReference type="Gene3D" id="1.10.10.10">
    <property type="entry name" value="Winged helix-like DNA-binding domain superfamily/Winged helix DNA-binding domain"/>
    <property type="match status" value="1"/>
</dbReference>
<evidence type="ECO:0000256" key="4">
    <source>
        <dbReference type="ARBA" id="ARBA00023242"/>
    </source>
</evidence>
<dbReference type="GO" id="GO:0120231">
    <property type="term" value="C:DNA recombinase auxiliary factor complex"/>
    <property type="evidence" value="ECO:0007669"/>
    <property type="project" value="TreeGrafter"/>
</dbReference>
<dbReference type="Proteomes" id="UP000324748">
    <property type="component" value="Unassembled WGS sequence"/>
</dbReference>
<comment type="subcellular location">
    <subcellularLocation>
        <location evidence="1">Nucleus</location>
    </subcellularLocation>
</comment>
<dbReference type="EMBL" id="VDEP01000438">
    <property type="protein sequence ID" value="KAA1083516.1"/>
    <property type="molecule type" value="Genomic_DNA"/>
</dbReference>
<gene>
    <name evidence="9" type="ORF">PGT21_005740</name>
    <name evidence="8" type="ORF">PGTUg99_035533</name>
</gene>
<dbReference type="GO" id="GO:0000794">
    <property type="term" value="C:condensed nuclear chromosome"/>
    <property type="evidence" value="ECO:0007669"/>
    <property type="project" value="TreeGrafter"/>
</dbReference>
<sequence>MTSKAKNEKIDYLKGAEAESKILEYLIQQNRPHNATDISANLRVVKKADVLKCLTYLHESQKIDMKLFGKQAVYCCKQSAESAVSPEVLKEMQTEQEELKNATKNLKESNTKIRIELAELEKLPPTSEIPIVKNELKQTWIELQSRLEALGSDEADGKKEIVPLKTSEEISKLDQQIEKYKALWLSHRKICKHAIRVIQDVLKDDEAKSNFMEQIGLEDDSVELSSLEQEQTQINATPSMKADTRRQSNTPVGIKRSFSGTIKV</sequence>
<dbReference type="InterPro" id="IPR036388">
    <property type="entry name" value="WH-like_DNA-bd_sf"/>
</dbReference>
<protein>
    <recommendedName>
        <fullName evidence="7">Homologous-pairing protein 2 winged helix domain-containing protein</fullName>
    </recommendedName>
</protein>
<dbReference type="GO" id="GO:0007129">
    <property type="term" value="P:homologous chromosome pairing at meiosis"/>
    <property type="evidence" value="ECO:0007669"/>
    <property type="project" value="TreeGrafter"/>
</dbReference>
<feature type="domain" description="Homologous-pairing protein 2 winged helix" evidence="7">
    <location>
        <begin position="17"/>
        <end position="77"/>
    </location>
</feature>
<dbReference type="Proteomes" id="UP000325313">
    <property type="component" value="Unassembled WGS sequence"/>
</dbReference>
<keyword evidence="3" id="KW-0233">DNA recombination</keyword>
<keyword evidence="5" id="KW-0469">Meiosis</keyword>
<name>A0A5B0NZS8_PUCGR</name>
<dbReference type="PANTHER" id="PTHR15938:SF0">
    <property type="entry name" value="HOMOLOGOUS-PAIRING PROTEIN 2 HOMOLOG"/>
    <property type="match status" value="1"/>
</dbReference>